<dbReference type="Pfam" id="PF00560">
    <property type="entry name" value="LRR_1"/>
    <property type="match status" value="1"/>
</dbReference>
<dbReference type="InterPro" id="IPR001611">
    <property type="entry name" value="Leu-rich_rpt"/>
</dbReference>
<evidence type="ECO:0000256" key="21">
    <source>
        <dbReference type="SAM" id="MobiDB-lite"/>
    </source>
</evidence>
<dbReference type="InterPro" id="IPR002156">
    <property type="entry name" value="RNaseH_domain"/>
</dbReference>
<keyword evidence="18" id="KW-0325">Glycoprotein</keyword>
<evidence type="ECO:0000256" key="17">
    <source>
        <dbReference type="ARBA" id="ARBA00023170"/>
    </source>
</evidence>
<dbReference type="PROSITE" id="PS50089">
    <property type="entry name" value="ZF_RING_2"/>
    <property type="match status" value="1"/>
</dbReference>
<dbReference type="FunFam" id="1.20.120.1750:FF:000018">
    <property type="entry name" value="RBR-type E3 ubiquitin transferase"/>
    <property type="match status" value="1"/>
</dbReference>
<dbReference type="SUPFAM" id="SSF53098">
    <property type="entry name" value="Ribonuclease H-like"/>
    <property type="match status" value="1"/>
</dbReference>
<keyword evidence="7" id="KW-0732">Signal</keyword>
<dbReference type="SUPFAM" id="SSF56112">
    <property type="entry name" value="Protein kinase-like (PK-like)"/>
    <property type="match status" value="1"/>
</dbReference>
<dbReference type="InterPro" id="IPR001841">
    <property type="entry name" value="Znf_RING"/>
</dbReference>
<evidence type="ECO:0000256" key="11">
    <source>
        <dbReference type="ARBA" id="ARBA00022777"/>
    </source>
</evidence>
<dbReference type="InterPro" id="IPR017907">
    <property type="entry name" value="Znf_RING_CS"/>
</dbReference>
<evidence type="ECO:0000259" key="24">
    <source>
        <dbReference type="PROSITE" id="PS50089"/>
    </source>
</evidence>
<dbReference type="InterPro" id="IPR012337">
    <property type="entry name" value="RNaseH-like_sf"/>
</dbReference>
<dbReference type="OMA" id="CFRRDEM"/>
<keyword evidence="16 22" id="KW-0472">Membrane</keyword>
<dbReference type="InterPro" id="IPR002867">
    <property type="entry name" value="IBR_dom"/>
</dbReference>
<keyword evidence="5 22" id="KW-0812">Transmembrane</keyword>
<keyword evidence="4" id="KW-0808">Transferase</keyword>
<dbReference type="FunFam" id="3.80.10.10:FF:000190">
    <property type="entry name" value="Receptor-like kinase TMK4"/>
    <property type="match status" value="1"/>
</dbReference>
<dbReference type="PROSITE" id="PS51450">
    <property type="entry name" value="LRR"/>
    <property type="match status" value="1"/>
</dbReference>
<evidence type="ECO:0000256" key="3">
    <source>
        <dbReference type="ARBA" id="ARBA00022614"/>
    </source>
</evidence>
<keyword evidence="8" id="KW-0677">Repeat</keyword>
<dbReference type="EnsemblPlants" id="evm.model.07.127">
    <property type="protein sequence ID" value="cds.evm.model.07.127"/>
    <property type="gene ID" value="evm.TU.07.127"/>
</dbReference>
<evidence type="ECO:0000256" key="1">
    <source>
        <dbReference type="ARBA" id="ARBA00004167"/>
    </source>
</evidence>
<keyword evidence="15 22" id="KW-1133">Transmembrane helix</keyword>
<evidence type="ECO:0000256" key="12">
    <source>
        <dbReference type="ARBA" id="ARBA00022786"/>
    </source>
</evidence>
<evidence type="ECO:0000256" key="8">
    <source>
        <dbReference type="ARBA" id="ARBA00022737"/>
    </source>
</evidence>
<dbReference type="Gene3D" id="1.20.120.1750">
    <property type="match status" value="1"/>
</dbReference>
<dbReference type="FunFam" id="3.80.10.10:FF:000129">
    <property type="entry name" value="Leucine-rich repeat receptor-like kinase"/>
    <property type="match status" value="1"/>
</dbReference>
<dbReference type="Gene3D" id="3.30.420.10">
    <property type="entry name" value="Ribonuclease H-like superfamily/Ribonuclease H"/>
    <property type="match status" value="1"/>
</dbReference>
<evidence type="ECO:0000256" key="4">
    <source>
        <dbReference type="ARBA" id="ARBA00022679"/>
    </source>
</evidence>
<feature type="domain" description="RING-type" evidence="24">
    <location>
        <begin position="226"/>
        <end position="273"/>
    </location>
</feature>
<sequence>MEMKMMRILEVEIHGIKSSPFSGLVSVLVQIGLDKILGIGAVVRNHKGEVITALSRSVQECFRRDEMEANALFHSLNWAAQHHLSIAIVETDALRVSSALNTLLRDLSCFNDLIDDVRCLLSSFPEVTVTYARRQANKAAHALVDDFYFSLLFDEPSTDILPVSDAKYAEELQFQEALVSSAEATRNQTTIVTPSFFLISSPSPPSIIINVQKPVEEIGQSSEIFCEICTERKPTDEIFPNASCTHSYCSDCIGRHVASKIGESSAVAVVACPGLDCRGAHELEIESCRSILAKEIVEKWDEALCEALLMECEKFYCPFNDCSAVLVREIGEDEVIMESECPICHRLFCARCNVVWHSGIECEDYQRLNEDERGNEDLMVREMANQKNWKRCPRCKFYVERIDGCLHITCRCNYQFCYGCGSQWTETHATSTADESAVMSKLLSVISPAPKGWLSIADYCSAWDGIKCSSGKVTVINLRDMSLIGTLPSDLGTLSQLTTLSLQGNHFKGSFPSMANLSLLQSIYLDGNSFTSIPSGCFQGLTNLQTLSISTNINLAPWSFPAELVGSSRLVTLYAKSCNMFGTIPDIFGSFSNLQDVRLSYNNLTGVLPLSFAGSGIRNLWLNNQQMGLSGTIEVLANMTSLYQLWLHKNMFTGPIPDLSNSDTLFDLQLGDNLLMGIVPDSLSSIPSLKNITLANNTLQGPMPLFPKSVTNVELDGTNSFCKSTPGPCDTQVMALLEVAGDLGYPTVLAKSWKNNNACSDWSFVVCDSDGNVIIVNFQRLGFLGKISSGFANLTSLKKLYLDDNGLTGSIPSSLTLLPQLQVLDVSNNNLTGDIPSFPPRVKFTTTGNLLLGKTPSSESGGSSGSGSGSSNSTDGSANGTRNGNRVSAGMIAGIVIAVIIFVLFVLFVSYKCFVKKFGRVENHEIGKASAMDSELQSQNSGDHNDFPLFEGGNVAISMQVLRQATNNFSEDNILGRGSFGVVYKGELDNGTKIAAKRMESNAMGTKRLNEFQAEIAVLTKVRHKNLVSLLGYCINGHERLLVYEYMAQGTLNQHLFDWQKNGISPLTWKQRVTIALDVARGVEYLHSLAQQSFIHRDLKPSNILLDDLMRAKVLGFWFETGRVTTKVDVYAFGVVLMEIITGRKAVDDTVPDERSHLVTWFSSVLNNKENILMAIDEALDPDEETMVESIYKVVELARHCTARNPYLRPDMGHVVNILGSLVEQWKPSCQEDDEKMVSRHERNMSLPQALERWQTDKGTFTMFDDISFRGVHQTTHTT</sequence>
<dbReference type="Pfam" id="PF12799">
    <property type="entry name" value="LRR_4"/>
    <property type="match status" value="1"/>
</dbReference>
<comment type="subcellular location">
    <subcellularLocation>
        <location evidence="1">Membrane</location>
        <topology evidence="1">Single-pass membrane protein</topology>
    </subcellularLocation>
</comment>
<keyword evidence="27" id="KW-1185">Reference proteome</keyword>
<dbReference type="InterPro" id="IPR017441">
    <property type="entry name" value="Protein_kinase_ATP_BS"/>
</dbReference>
<dbReference type="PROSITE" id="PS51873">
    <property type="entry name" value="TRIAD"/>
    <property type="match status" value="1"/>
</dbReference>
<dbReference type="Gene3D" id="3.80.10.10">
    <property type="entry name" value="Ribonuclease Inhibitor"/>
    <property type="match status" value="2"/>
</dbReference>
<dbReference type="Pfam" id="PF13855">
    <property type="entry name" value="LRR_8"/>
    <property type="match status" value="1"/>
</dbReference>
<evidence type="ECO:0000256" key="18">
    <source>
        <dbReference type="ARBA" id="ARBA00023180"/>
    </source>
</evidence>
<keyword evidence="12" id="KW-0833">Ubl conjugation pathway</keyword>
<keyword evidence="3" id="KW-0433">Leucine-rich repeat</keyword>
<dbReference type="CDD" id="cd22582">
    <property type="entry name" value="BRcat_RBR_unk"/>
    <property type="match status" value="1"/>
</dbReference>
<dbReference type="FunFam" id="3.30.40.10:FF:000230">
    <property type="entry name" value="RBR-type E3 ubiquitin transferase"/>
    <property type="match status" value="1"/>
</dbReference>
<dbReference type="SUPFAM" id="SSF57850">
    <property type="entry name" value="RING/U-box"/>
    <property type="match status" value="3"/>
</dbReference>
<dbReference type="SMART" id="SM00369">
    <property type="entry name" value="LRR_TYP"/>
    <property type="match status" value="4"/>
</dbReference>
<dbReference type="Gene3D" id="1.10.510.10">
    <property type="entry name" value="Transferase(Phosphotransferase) domain 1"/>
    <property type="match status" value="2"/>
</dbReference>
<proteinExistence type="predicted"/>
<keyword evidence="13" id="KW-0862">Zinc</keyword>
<evidence type="ECO:0000256" key="14">
    <source>
        <dbReference type="ARBA" id="ARBA00022840"/>
    </source>
</evidence>
<keyword evidence="17" id="KW-0675">Receptor</keyword>
<keyword evidence="14 20" id="KW-0067">ATP-binding</keyword>
<dbReference type="InterPro" id="IPR011009">
    <property type="entry name" value="Kinase-like_dom_sf"/>
</dbReference>
<dbReference type="PANTHER" id="PTHR47986">
    <property type="entry name" value="OSJNBA0070M12.3 PROTEIN"/>
    <property type="match status" value="1"/>
</dbReference>
<dbReference type="PROSITE" id="PS00518">
    <property type="entry name" value="ZF_RING_1"/>
    <property type="match status" value="1"/>
</dbReference>
<dbReference type="CDD" id="cd22584">
    <property type="entry name" value="Rcat_RBR_unk"/>
    <property type="match status" value="1"/>
</dbReference>
<evidence type="ECO:0000313" key="27">
    <source>
        <dbReference type="Proteomes" id="UP000596661"/>
    </source>
</evidence>
<evidence type="ECO:0000256" key="10">
    <source>
        <dbReference type="ARBA" id="ARBA00022771"/>
    </source>
</evidence>
<accession>A0A803Q1Z8</accession>
<evidence type="ECO:0000256" key="15">
    <source>
        <dbReference type="ARBA" id="ARBA00022989"/>
    </source>
</evidence>
<feature type="region of interest" description="Disordered" evidence="21">
    <location>
        <begin position="853"/>
        <end position="881"/>
    </location>
</feature>
<organism evidence="26 27">
    <name type="scientific">Cannabis sativa</name>
    <name type="common">Hemp</name>
    <name type="synonym">Marijuana</name>
    <dbReference type="NCBI Taxonomy" id="3483"/>
    <lineage>
        <taxon>Eukaryota</taxon>
        <taxon>Viridiplantae</taxon>
        <taxon>Streptophyta</taxon>
        <taxon>Embryophyta</taxon>
        <taxon>Tracheophyta</taxon>
        <taxon>Spermatophyta</taxon>
        <taxon>Magnoliopsida</taxon>
        <taxon>eudicotyledons</taxon>
        <taxon>Gunneridae</taxon>
        <taxon>Pentapetalae</taxon>
        <taxon>rosids</taxon>
        <taxon>fabids</taxon>
        <taxon>Rosales</taxon>
        <taxon>Cannabaceae</taxon>
        <taxon>Cannabis</taxon>
    </lineage>
</organism>
<dbReference type="InterPro" id="IPR036397">
    <property type="entry name" value="RNaseH_sf"/>
</dbReference>
<dbReference type="GO" id="GO:0016020">
    <property type="term" value="C:membrane"/>
    <property type="evidence" value="ECO:0007669"/>
    <property type="project" value="UniProtKB-SubCell"/>
</dbReference>
<dbReference type="AlphaFoldDB" id="A0A803Q1Z8"/>
<dbReference type="Gene3D" id="3.30.200.20">
    <property type="entry name" value="Phosphorylase Kinase, domain 1"/>
    <property type="match status" value="1"/>
</dbReference>
<dbReference type="InterPro" id="IPR025875">
    <property type="entry name" value="Leu-rich_rpt_4"/>
</dbReference>
<dbReference type="GO" id="GO:0004674">
    <property type="term" value="F:protein serine/threonine kinase activity"/>
    <property type="evidence" value="ECO:0007669"/>
    <property type="project" value="UniProtKB-KW"/>
</dbReference>
<dbReference type="Gramene" id="evm.model.07.127">
    <property type="protein sequence ID" value="cds.evm.model.07.127"/>
    <property type="gene ID" value="evm.TU.07.127"/>
</dbReference>
<dbReference type="Gene3D" id="3.30.40.10">
    <property type="entry name" value="Zinc/RING finger domain, C3HC4 (zinc finger)"/>
    <property type="match status" value="1"/>
</dbReference>
<dbReference type="SUPFAM" id="SSF52058">
    <property type="entry name" value="L domain-like"/>
    <property type="match status" value="1"/>
</dbReference>
<name>A0A803Q1Z8_CANSA</name>
<evidence type="ECO:0000259" key="23">
    <source>
        <dbReference type="PROSITE" id="PS50011"/>
    </source>
</evidence>
<protein>
    <submittedName>
        <fullName evidence="26">Uncharacterized protein</fullName>
    </submittedName>
</protein>
<dbReference type="Pfam" id="PF22191">
    <property type="entry name" value="IBR_1"/>
    <property type="match status" value="1"/>
</dbReference>
<evidence type="ECO:0000313" key="26">
    <source>
        <dbReference type="EnsemblPlants" id="cds.evm.model.07.127"/>
    </source>
</evidence>
<evidence type="ECO:0000256" key="5">
    <source>
        <dbReference type="ARBA" id="ARBA00022692"/>
    </source>
</evidence>
<feature type="domain" description="RING-type" evidence="25">
    <location>
        <begin position="222"/>
        <end position="440"/>
    </location>
</feature>
<evidence type="ECO:0000256" key="9">
    <source>
        <dbReference type="ARBA" id="ARBA00022741"/>
    </source>
</evidence>
<dbReference type="GO" id="GO:0004523">
    <property type="term" value="F:RNA-DNA hybrid ribonuclease activity"/>
    <property type="evidence" value="ECO:0007669"/>
    <property type="project" value="InterPro"/>
</dbReference>
<keyword evidence="6" id="KW-0479">Metal-binding</keyword>
<dbReference type="InterPro" id="IPR008271">
    <property type="entry name" value="Ser/Thr_kinase_AS"/>
</dbReference>
<reference evidence="26" key="1">
    <citation type="submission" date="2018-11" db="EMBL/GenBank/DDBJ databases">
        <authorList>
            <person name="Grassa J C."/>
        </authorList>
    </citation>
    <scope>NUCLEOTIDE SEQUENCE [LARGE SCALE GENOMIC DNA]</scope>
</reference>
<dbReference type="PROSITE" id="PS00108">
    <property type="entry name" value="PROTEIN_KINASE_ST"/>
    <property type="match status" value="1"/>
</dbReference>
<dbReference type="PROSITE" id="PS50011">
    <property type="entry name" value="PROTEIN_KINASE_DOM"/>
    <property type="match status" value="1"/>
</dbReference>
<evidence type="ECO:0000256" key="19">
    <source>
        <dbReference type="PROSITE-ProRule" id="PRU00175"/>
    </source>
</evidence>
<dbReference type="Pfam" id="PF01485">
    <property type="entry name" value="IBR"/>
    <property type="match status" value="1"/>
</dbReference>
<dbReference type="EMBL" id="UZAU01000629">
    <property type="status" value="NOT_ANNOTATED_CDS"/>
    <property type="molecule type" value="Genomic_DNA"/>
</dbReference>
<evidence type="ECO:0000256" key="6">
    <source>
        <dbReference type="ARBA" id="ARBA00022723"/>
    </source>
</evidence>
<dbReference type="InterPro" id="IPR013083">
    <property type="entry name" value="Znf_RING/FYVE/PHD"/>
</dbReference>
<keyword evidence="11" id="KW-0418">Kinase</keyword>
<evidence type="ECO:0000256" key="2">
    <source>
        <dbReference type="ARBA" id="ARBA00022527"/>
    </source>
</evidence>
<dbReference type="GO" id="GO:0005524">
    <property type="term" value="F:ATP binding"/>
    <property type="evidence" value="ECO:0007669"/>
    <property type="project" value="UniProtKB-UniRule"/>
</dbReference>
<dbReference type="Pfam" id="PF07714">
    <property type="entry name" value="PK_Tyr_Ser-Thr"/>
    <property type="match status" value="1"/>
</dbReference>
<dbReference type="PROSITE" id="PS00107">
    <property type="entry name" value="PROTEIN_KINASE_ATP"/>
    <property type="match status" value="1"/>
</dbReference>
<feature type="binding site" evidence="20">
    <location>
        <position position="997"/>
    </location>
    <ligand>
        <name>ATP</name>
        <dbReference type="ChEBI" id="CHEBI:30616"/>
    </ligand>
</feature>
<evidence type="ECO:0000256" key="13">
    <source>
        <dbReference type="ARBA" id="ARBA00022833"/>
    </source>
</evidence>
<dbReference type="InterPro" id="IPR001245">
    <property type="entry name" value="Ser-Thr/Tyr_kinase_cat_dom"/>
</dbReference>
<keyword evidence="10 19" id="KW-0863">Zinc-finger</keyword>
<dbReference type="InterPro" id="IPR003591">
    <property type="entry name" value="Leu-rich_rpt_typical-subtyp"/>
</dbReference>
<dbReference type="Pfam" id="PF13456">
    <property type="entry name" value="RVT_3"/>
    <property type="match status" value="1"/>
</dbReference>
<keyword evidence="2" id="KW-0723">Serine/threonine-protein kinase</keyword>
<evidence type="ECO:0000259" key="25">
    <source>
        <dbReference type="PROSITE" id="PS51873"/>
    </source>
</evidence>
<dbReference type="InterPro" id="IPR044066">
    <property type="entry name" value="TRIAD_supradom"/>
</dbReference>
<dbReference type="GO" id="GO:0008270">
    <property type="term" value="F:zinc ion binding"/>
    <property type="evidence" value="ECO:0007669"/>
    <property type="project" value="UniProtKB-KW"/>
</dbReference>
<feature type="transmembrane region" description="Helical" evidence="22">
    <location>
        <begin position="889"/>
        <end position="911"/>
    </location>
</feature>
<keyword evidence="9 20" id="KW-0547">Nucleotide-binding</keyword>
<dbReference type="PANTHER" id="PTHR47986:SF10">
    <property type="entry name" value="RECEPTOR-LIKE KINASE TMK4"/>
    <property type="match status" value="1"/>
</dbReference>
<dbReference type="FunFam" id="3.30.200.20:FF:000226">
    <property type="entry name" value="receptor protein kinase TMK1"/>
    <property type="match status" value="1"/>
</dbReference>
<dbReference type="Proteomes" id="UP000596661">
    <property type="component" value="Chromosome 7"/>
</dbReference>
<dbReference type="InterPro" id="IPR000719">
    <property type="entry name" value="Prot_kinase_dom"/>
</dbReference>
<evidence type="ECO:0000256" key="20">
    <source>
        <dbReference type="PROSITE-ProRule" id="PRU10141"/>
    </source>
</evidence>
<dbReference type="CDD" id="cd06222">
    <property type="entry name" value="RNase_H_like"/>
    <property type="match status" value="1"/>
</dbReference>
<dbReference type="InterPro" id="IPR052422">
    <property type="entry name" value="Auxin_Ser/Thr_Kinase"/>
</dbReference>
<dbReference type="InterPro" id="IPR032675">
    <property type="entry name" value="LRR_dom_sf"/>
</dbReference>
<dbReference type="GO" id="GO:0003676">
    <property type="term" value="F:nucleic acid binding"/>
    <property type="evidence" value="ECO:0007669"/>
    <property type="project" value="InterPro"/>
</dbReference>
<reference evidence="26" key="2">
    <citation type="submission" date="2021-03" db="UniProtKB">
        <authorList>
            <consortium name="EnsemblPlants"/>
        </authorList>
    </citation>
    <scope>IDENTIFICATION</scope>
</reference>
<dbReference type="SMART" id="SM00647">
    <property type="entry name" value="IBR"/>
    <property type="match status" value="2"/>
</dbReference>
<dbReference type="InterPro" id="IPR044730">
    <property type="entry name" value="RNase_H-like_dom_plant"/>
</dbReference>
<feature type="domain" description="Protein kinase" evidence="23">
    <location>
        <begin position="969"/>
        <end position="1223"/>
    </location>
</feature>
<dbReference type="SMART" id="SM00220">
    <property type="entry name" value="S_TKc"/>
    <property type="match status" value="1"/>
</dbReference>
<evidence type="ECO:0000256" key="16">
    <source>
        <dbReference type="ARBA" id="ARBA00023136"/>
    </source>
</evidence>
<evidence type="ECO:0000256" key="7">
    <source>
        <dbReference type="ARBA" id="ARBA00022729"/>
    </source>
</evidence>
<evidence type="ECO:0000256" key="22">
    <source>
        <dbReference type="SAM" id="Phobius"/>
    </source>
</evidence>